<dbReference type="RefSeq" id="WP_142189775.1">
    <property type="nucleotide sequence ID" value="NZ_VHIF01000001.1"/>
</dbReference>
<evidence type="ECO:0000313" key="3">
    <source>
        <dbReference type="Proteomes" id="UP000315363"/>
    </source>
</evidence>
<accession>A0ABY3AD27</accession>
<proteinExistence type="predicted"/>
<evidence type="ECO:0000313" key="2">
    <source>
        <dbReference type="EMBL" id="TQO38034.1"/>
    </source>
</evidence>
<organism evidence="2 3">
    <name type="scientific">Arenibacter algicola</name>
    <dbReference type="NCBI Taxonomy" id="616991"/>
    <lineage>
        <taxon>Bacteria</taxon>
        <taxon>Pseudomonadati</taxon>
        <taxon>Bacteroidota</taxon>
        <taxon>Flavobacteriia</taxon>
        <taxon>Flavobacteriales</taxon>
        <taxon>Flavobacteriaceae</taxon>
        <taxon>Arenibacter</taxon>
    </lineage>
</organism>
<dbReference type="Pfam" id="PF13302">
    <property type="entry name" value="Acetyltransf_3"/>
    <property type="match status" value="1"/>
</dbReference>
<comment type="caution">
    <text evidence="2">The sequence shown here is derived from an EMBL/GenBank/DDBJ whole genome shotgun (WGS) entry which is preliminary data.</text>
</comment>
<dbReference type="SUPFAM" id="SSF55729">
    <property type="entry name" value="Acyl-CoA N-acyltransferases (Nat)"/>
    <property type="match status" value="1"/>
</dbReference>
<dbReference type="PROSITE" id="PS51186">
    <property type="entry name" value="GNAT"/>
    <property type="match status" value="1"/>
</dbReference>
<feature type="domain" description="N-acetyltransferase" evidence="1">
    <location>
        <begin position="12"/>
        <end position="171"/>
    </location>
</feature>
<dbReference type="InterPro" id="IPR016181">
    <property type="entry name" value="Acyl_CoA_acyltransferase"/>
</dbReference>
<dbReference type="PANTHER" id="PTHR43792">
    <property type="entry name" value="GNAT FAMILY, PUTATIVE (AFU_ORTHOLOGUE AFUA_3G00765)-RELATED-RELATED"/>
    <property type="match status" value="1"/>
</dbReference>
<dbReference type="InterPro" id="IPR051531">
    <property type="entry name" value="N-acetyltransferase"/>
</dbReference>
<dbReference type="Gene3D" id="3.40.630.30">
    <property type="match status" value="1"/>
</dbReference>
<dbReference type="PANTHER" id="PTHR43792:SF1">
    <property type="entry name" value="N-ACETYLTRANSFERASE DOMAIN-CONTAINING PROTEIN"/>
    <property type="match status" value="1"/>
</dbReference>
<gene>
    <name evidence="2" type="ORF">GQ41_2667</name>
</gene>
<evidence type="ECO:0000259" key="1">
    <source>
        <dbReference type="PROSITE" id="PS51186"/>
    </source>
</evidence>
<dbReference type="InterPro" id="IPR000182">
    <property type="entry name" value="GNAT_dom"/>
</dbReference>
<keyword evidence="3" id="KW-1185">Reference proteome</keyword>
<name>A0ABY3AD27_9FLAO</name>
<protein>
    <submittedName>
        <fullName evidence="2">RimJ/RimL family protein N-acetyltransferase</fullName>
    </submittedName>
</protein>
<dbReference type="EMBL" id="VHIF01000001">
    <property type="protein sequence ID" value="TQO38034.1"/>
    <property type="molecule type" value="Genomic_DNA"/>
</dbReference>
<dbReference type="Proteomes" id="UP000315363">
    <property type="component" value="Unassembled WGS sequence"/>
</dbReference>
<reference evidence="2 3" key="1">
    <citation type="submission" date="2019-06" db="EMBL/GenBank/DDBJ databases">
        <title>A large-scale integrated study on North Sea by COGITO (Coastal Microbe Genomic &amp; Taxonomic Observatory).</title>
        <authorList>
            <person name="Teeling H."/>
        </authorList>
    </citation>
    <scope>NUCLEOTIDE SEQUENCE [LARGE SCALE GENOMIC DNA]</scope>
    <source>
        <strain evidence="2 3">MAR_2009_79</strain>
    </source>
</reference>
<sequence>MGPYKTFETERLIIKPTLEEDAAFIFELFNSPKWLKNIGDRNITSPDMAKEYILTKMQPQLERLGFSNYTLIRKMDHVKIGCCGLYDREGLEGIDIGFAFLPEYEGKGYAFEAADKLKNVAFNEFGLPALSAITSKHNVASQRLLEKLGLTLLGTTALPNANEELLLFKIEK</sequence>